<dbReference type="PROSITE" id="PS50206">
    <property type="entry name" value="RHODANESE_3"/>
    <property type="match status" value="1"/>
</dbReference>
<reference evidence="2 3" key="1">
    <citation type="submission" date="2018-10" db="EMBL/GenBank/DDBJ databases">
        <title>Genomic Encyclopedia of Type Strains, Phase IV (KMG-IV): sequencing the most valuable type-strain genomes for metagenomic binning, comparative biology and taxonomic classification.</title>
        <authorList>
            <person name="Goeker M."/>
        </authorList>
    </citation>
    <scope>NUCLEOTIDE SEQUENCE [LARGE SCALE GENOMIC DNA]</scope>
    <source>
        <strain evidence="2 3">DSM 26916</strain>
    </source>
</reference>
<dbReference type="Gene3D" id="3.40.250.10">
    <property type="entry name" value="Rhodanese-like domain"/>
    <property type="match status" value="1"/>
</dbReference>
<dbReference type="AlphaFoldDB" id="A0A497XNR1"/>
<dbReference type="OrthoDB" id="9811849at2"/>
<dbReference type="GO" id="GO:0016740">
    <property type="term" value="F:transferase activity"/>
    <property type="evidence" value="ECO:0007669"/>
    <property type="project" value="UniProtKB-KW"/>
</dbReference>
<proteinExistence type="predicted"/>
<organism evidence="2 3">
    <name type="scientific">Sulfurisoma sediminicola</name>
    <dbReference type="NCBI Taxonomy" id="1381557"/>
    <lineage>
        <taxon>Bacteria</taxon>
        <taxon>Pseudomonadati</taxon>
        <taxon>Pseudomonadota</taxon>
        <taxon>Betaproteobacteria</taxon>
        <taxon>Nitrosomonadales</taxon>
        <taxon>Sterolibacteriaceae</taxon>
        <taxon>Sulfurisoma</taxon>
    </lineage>
</organism>
<dbReference type="Proteomes" id="UP000268908">
    <property type="component" value="Unassembled WGS sequence"/>
</dbReference>
<feature type="domain" description="Rhodanese" evidence="1">
    <location>
        <begin position="17"/>
        <end position="105"/>
    </location>
</feature>
<keyword evidence="3" id="KW-1185">Reference proteome</keyword>
<evidence type="ECO:0000313" key="2">
    <source>
        <dbReference type="EMBL" id="RLJ68018.1"/>
    </source>
</evidence>
<dbReference type="PANTHER" id="PTHR43031:SF17">
    <property type="entry name" value="SULFURTRANSFERASE YTWF-RELATED"/>
    <property type="match status" value="1"/>
</dbReference>
<sequence>MQQISAPQLKTWLDDAERTKPVLVDVRQPWEFDVCRIDGSKPLPMSAIPARFMELDRNAETVVICHHGARSYQVCMFLEHQGFTNIFNLYGGVAAWAQQVDPAMPTY</sequence>
<name>A0A497XNR1_9PROT</name>
<dbReference type="InterPro" id="IPR036873">
    <property type="entry name" value="Rhodanese-like_dom_sf"/>
</dbReference>
<keyword evidence="2" id="KW-0808">Transferase</keyword>
<dbReference type="EMBL" id="RCCI01000004">
    <property type="protein sequence ID" value="RLJ68018.1"/>
    <property type="molecule type" value="Genomic_DNA"/>
</dbReference>
<dbReference type="SUPFAM" id="SSF52821">
    <property type="entry name" value="Rhodanese/Cell cycle control phosphatase"/>
    <property type="match status" value="1"/>
</dbReference>
<gene>
    <name evidence="2" type="ORF">DFR35_0572</name>
</gene>
<dbReference type="PANTHER" id="PTHR43031">
    <property type="entry name" value="FAD-DEPENDENT OXIDOREDUCTASE"/>
    <property type="match status" value="1"/>
</dbReference>
<dbReference type="SMART" id="SM00450">
    <property type="entry name" value="RHOD"/>
    <property type="match status" value="1"/>
</dbReference>
<dbReference type="RefSeq" id="WP_121239955.1">
    <property type="nucleotide sequence ID" value="NZ_BHVV01000001.1"/>
</dbReference>
<dbReference type="InterPro" id="IPR001763">
    <property type="entry name" value="Rhodanese-like_dom"/>
</dbReference>
<comment type="caution">
    <text evidence="2">The sequence shown here is derived from an EMBL/GenBank/DDBJ whole genome shotgun (WGS) entry which is preliminary data.</text>
</comment>
<accession>A0A497XNR1</accession>
<protein>
    <submittedName>
        <fullName evidence="2">Rhodanese-related sulfurtransferase</fullName>
    </submittedName>
</protein>
<dbReference type="InterPro" id="IPR050229">
    <property type="entry name" value="GlpE_sulfurtransferase"/>
</dbReference>
<evidence type="ECO:0000313" key="3">
    <source>
        <dbReference type="Proteomes" id="UP000268908"/>
    </source>
</evidence>
<evidence type="ECO:0000259" key="1">
    <source>
        <dbReference type="PROSITE" id="PS50206"/>
    </source>
</evidence>
<dbReference type="Pfam" id="PF00581">
    <property type="entry name" value="Rhodanese"/>
    <property type="match status" value="1"/>
</dbReference>